<name>A0ABS7SC69_9MICO</name>
<dbReference type="RefSeq" id="WP_223408275.1">
    <property type="nucleotide sequence ID" value="NZ_JAGSHT010000016.1"/>
</dbReference>
<dbReference type="EMBL" id="JAGSHT010000016">
    <property type="protein sequence ID" value="MBZ2197956.1"/>
    <property type="molecule type" value="Genomic_DNA"/>
</dbReference>
<accession>A0ABS7SC69</accession>
<sequence>MSGTYTVTMGDRGRLVVPAELRERAGLSIGTPLILVESETGLVIMTRDQARAHLRRQLEGADLVSDLLDERRRAAIAEDAA</sequence>
<organism evidence="3 4">
    <name type="scientific">Occultella gossypii</name>
    <dbReference type="NCBI Taxonomy" id="2800820"/>
    <lineage>
        <taxon>Bacteria</taxon>
        <taxon>Bacillati</taxon>
        <taxon>Actinomycetota</taxon>
        <taxon>Actinomycetes</taxon>
        <taxon>Micrococcales</taxon>
        <taxon>Ruaniaceae</taxon>
        <taxon>Occultella</taxon>
    </lineage>
</organism>
<evidence type="ECO:0000313" key="4">
    <source>
        <dbReference type="Proteomes" id="UP000826651"/>
    </source>
</evidence>
<protein>
    <submittedName>
        <fullName evidence="3">AbrB/MazE/SpoVT family DNA-binding domain-containing protein</fullName>
    </submittedName>
</protein>
<dbReference type="PROSITE" id="PS51740">
    <property type="entry name" value="SPOVT_ABRB"/>
    <property type="match status" value="1"/>
</dbReference>
<dbReference type="Proteomes" id="UP000826651">
    <property type="component" value="Unassembled WGS sequence"/>
</dbReference>
<dbReference type="InterPro" id="IPR037914">
    <property type="entry name" value="SpoVT-AbrB_sf"/>
</dbReference>
<dbReference type="SUPFAM" id="SSF89447">
    <property type="entry name" value="AbrB/MazE/MraZ-like"/>
    <property type="match status" value="1"/>
</dbReference>
<dbReference type="Gene3D" id="2.10.260.10">
    <property type="match status" value="1"/>
</dbReference>
<dbReference type="GO" id="GO:0003677">
    <property type="term" value="F:DNA binding"/>
    <property type="evidence" value="ECO:0007669"/>
    <property type="project" value="UniProtKB-KW"/>
</dbReference>
<feature type="domain" description="SpoVT-AbrB" evidence="2">
    <location>
        <begin position="4"/>
        <end position="50"/>
    </location>
</feature>
<dbReference type="InterPro" id="IPR007159">
    <property type="entry name" value="SpoVT-AbrB_dom"/>
</dbReference>
<dbReference type="SMART" id="SM00966">
    <property type="entry name" value="SpoVT_AbrB"/>
    <property type="match status" value="1"/>
</dbReference>
<comment type="caution">
    <text evidence="3">The sequence shown here is derived from an EMBL/GenBank/DDBJ whole genome shotgun (WGS) entry which is preliminary data.</text>
</comment>
<gene>
    <name evidence="3" type="ORF">KCQ71_17480</name>
</gene>
<evidence type="ECO:0000259" key="2">
    <source>
        <dbReference type="PROSITE" id="PS51740"/>
    </source>
</evidence>
<evidence type="ECO:0000313" key="3">
    <source>
        <dbReference type="EMBL" id="MBZ2197956.1"/>
    </source>
</evidence>
<proteinExistence type="predicted"/>
<evidence type="ECO:0000256" key="1">
    <source>
        <dbReference type="PROSITE-ProRule" id="PRU01076"/>
    </source>
</evidence>
<dbReference type="Pfam" id="PF04014">
    <property type="entry name" value="MazE_antitoxin"/>
    <property type="match status" value="1"/>
</dbReference>
<keyword evidence="1 3" id="KW-0238">DNA-binding</keyword>
<keyword evidence="4" id="KW-1185">Reference proteome</keyword>
<reference evidence="3 4" key="1">
    <citation type="submission" date="2021-04" db="EMBL/GenBank/DDBJ databases">
        <title>Ruania sp. nov., isolated from sandy soil of mangrove forest.</title>
        <authorList>
            <person name="Ge X."/>
            <person name="Huang R."/>
            <person name="Liu W."/>
        </authorList>
    </citation>
    <scope>NUCLEOTIDE SEQUENCE [LARGE SCALE GENOMIC DNA]</scope>
    <source>
        <strain evidence="3 4">N2-46</strain>
    </source>
</reference>